<keyword evidence="4" id="KW-1185">Reference proteome</keyword>
<feature type="compositionally biased region" description="Basic and acidic residues" evidence="1">
    <location>
        <begin position="52"/>
        <end position="74"/>
    </location>
</feature>
<feature type="chain" id="PRO_5003215096" evidence="2">
    <location>
        <begin position="21"/>
        <end position="289"/>
    </location>
</feature>
<name>E6ZW85_SPORE</name>
<feature type="signal peptide" evidence="2">
    <location>
        <begin position="1"/>
        <end position="20"/>
    </location>
</feature>
<accession>E6ZW85</accession>
<evidence type="ECO:0000256" key="1">
    <source>
        <dbReference type="SAM" id="MobiDB-lite"/>
    </source>
</evidence>
<protein>
    <submittedName>
        <fullName evidence="3">Uncharacterized protein</fullName>
    </submittedName>
</protein>
<sequence>MKLNTCFVALALASSALTFAAPLPVPGWTSIGRKVGKFVTGGSSSRGAAESSSRDLGEESFHHSGSRDAGEEGGRYYFTTDPAASGAPPTRAPPGIPGSQGSHHGDHGYASPPPPPSQHGGYGGFAPPPPSQHGGYGGFAPPPPSQHGGYGGFAPPPPQHGGYVGHPPPPRSPPRRHYGMQIVGHEYPPARASDEHAFEHAHYPTTHPHQAGGGLYPATPADRPYVPFHYTDSSAPAHGSSGYLDLFRSHQPEPEPEASHGSILSETHYPYKPSEHSPFPSDYRWQDRK</sequence>
<proteinExistence type="predicted"/>
<dbReference type="EMBL" id="FQ311444">
    <property type="protein sequence ID" value="CBQ71492.1"/>
    <property type="molecule type" value="Genomic_DNA"/>
</dbReference>
<feature type="region of interest" description="Disordered" evidence="1">
    <location>
        <begin position="231"/>
        <end position="289"/>
    </location>
</feature>
<feature type="region of interest" description="Disordered" evidence="1">
    <location>
        <begin position="39"/>
        <end position="179"/>
    </location>
</feature>
<organism evidence="3 4">
    <name type="scientific">Sporisorium reilianum (strain SRZ2)</name>
    <name type="common">Maize head smut fungus</name>
    <dbReference type="NCBI Taxonomy" id="999809"/>
    <lineage>
        <taxon>Eukaryota</taxon>
        <taxon>Fungi</taxon>
        <taxon>Dikarya</taxon>
        <taxon>Basidiomycota</taxon>
        <taxon>Ustilaginomycotina</taxon>
        <taxon>Ustilaginomycetes</taxon>
        <taxon>Ustilaginales</taxon>
        <taxon>Ustilaginaceae</taxon>
        <taxon>Sporisorium</taxon>
    </lineage>
</organism>
<evidence type="ECO:0000256" key="2">
    <source>
        <dbReference type="SAM" id="SignalP"/>
    </source>
</evidence>
<evidence type="ECO:0000313" key="4">
    <source>
        <dbReference type="Proteomes" id="UP000008867"/>
    </source>
</evidence>
<gene>
    <name evidence="3" type="ORF">sr11354.2</name>
</gene>
<dbReference type="HOGENOM" id="CLU_963700_0_0_1"/>
<evidence type="ECO:0000313" key="3">
    <source>
        <dbReference type="EMBL" id="CBQ71492.1"/>
    </source>
</evidence>
<reference evidence="3 4" key="1">
    <citation type="journal article" date="2010" name="Science">
        <title>Pathogenicity determinants in smut fungi revealed by genome comparison.</title>
        <authorList>
            <person name="Schirawski J."/>
            <person name="Mannhaupt G."/>
            <person name="Muench K."/>
            <person name="Brefort T."/>
            <person name="Schipper K."/>
            <person name="Doehlemann G."/>
            <person name="Di Stasio M."/>
            <person name="Roessel N."/>
            <person name="Mendoza-Mendoza A."/>
            <person name="Pester D."/>
            <person name="Mueller O."/>
            <person name="Winterberg B."/>
            <person name="Meyer E."/>
            <person name="Ghareeb H."/>
            <person name="Wollenberg T."/>
            <person name="Muensterkoetter M."/>
            <person name="Wong P."/>
            <person name="Walter M."/>
            <person name="Stukenbrock E."/>
            <person name="Gueldener U."/>
            <person name="Kahmann R."/>
        </authorList>
    </citation>
    <scope>NUCLEOTIDE SEQUENCE [LARGE SCALE GENOMIC DNA]</scope>
    <source>
        <strain evidence="4">SRZ2</strain>
    </source>
</reference>
<dbReference type="AlphaFoldDB" id="E6ZW85"/>
<dbReference type="Proteomes" id="UP000008867">
    <property type="component" value="Chromosome 22"/>
</dbReference>
<dbReference type="VEuPathDB" id="FungiDB:sr11354.2"/>
<keyword evidence="2" id="KW-0732">Signal</keyword>
<feature type="compositionally biased region" description="Low complexity" evidence="1">
    <location>
        <begin position="41"/>
        <end position="51"/>
    </location>
</feature>